<dbReference type="Proteomes" id="UP001066276">
    <property type="component" value="Chromosome 6"/>
</dbReference>
<comment type="caution">
    <text evidence="1">The sequence shown here is derived from an EMBL/GenBank/DDBJ whole genome shotgun (WGS) entry which is preliminary data.</text>
</comment>
<name>A0AAV7Q6V6_PLEWA</name>
<evidence type="ECO:0000313" key="2">
    <source>
        <dbReference type="Proteomes" id="UP001066276"/>
    </source>
</evidence>
<dbReference type="AlphaFoldDB" id="A0AAV7Q6V6"/>
<reference evidence="1" key="1">
    <citation type="journal article" date="2022" name="bioRxiv">
        <title>Sequencing and chromosome-scale assembly of the giantPleurodeles waltlgenome.</title>
        <authorList>
            <person name="Brown T."/>
            <person name="Elewa A."/>
            <person name="Iarovenko S."/>
            <person name="Subramanian E."/>
            <person name="Araus A.J."/>
            <person name="Petzold A."/>
            <person name="Susuki M."/>
            <person name="Suzuki K.-i.T."/>
            <person name="Hayashi T."/>
            <person name="Toyoda A."/>
            <person name="Oliveira C."/>
            <person name="Osipova E."/>
            <person name="Leigh N.D."/>
            <person name="Simon A."/>
            <person name="Yun M.H."/>
        </authorList>
    </citation>
    <scope>NUCLEOTIDE SEQUENCE</scope>
    <source>
        <strain evidence="1">20211129_DDA</strain>
        <tissue evidence="1">Liver</tissue>
    </source>
</reference>
<gene>
    <name evidence="1" type="ORF">NDU88_002506</name>
</gene>
<evidence type="ECO:0000313" key="1">
    <source>
        <dbReference type="EMBL" id="KAJ1136088.1"/>
    </source>
</evidence>
<dbReference type="Gene3D" id="3.30.70.1820">
    <property type="entry name" value="L1 transposable element, RRM domain"/>
    <property type="match status" value="1"/>
</dbReference>
<proteinExistence type="predicted"/>
<accession>A0AAV7Q6V6</accession>
<dbReference type="EMBL" id="JANPWB010000010">
    <property type="protein sequence ID" value="KAJ1136088.1"/>
    <property type="molecule type" value="Genomic_DNA"/>
</dbReference>
<organism evidence="1 2">
    <name type="scientific">Pleurodeles waltl</name>
    <name type="common">Iberian ribbed newt</name>
    <dbReference type="NCBI Taxonomy" id="8319"/>
    <lineage>
        <taxon>Eukaryota</taxon>
        <taxon>Metazoa</taxon>
        <taxon>Chordata</taxon>
        <taxon>Craniata</taxon>
        <taxon>Vertebrata</taxon>
        <taxon>Euteleostomi</taxon>
        <taxon>Amphibia</taxon>
        <taxon>Batrachia</taxon>
        <taxon>Caudata</taxon>
        <taxon>Salamandroidea</taxon>
        <taxon>Salamandridae</taxon>
        <taxon>Pleurodelinae</taxon>
        <taxon>Pleurodeles</taxon>
    </lineage>
</organism>
<protein>
    <submittedName>
        <fullName evidence="1">Uncharacterized protein</fullName>
    </submittedName>
</protein>
<keyword evidence="2" id="KW-1185">Reference proteome</keyword>
<sequence>MFWRHNIRVVEIPEREEGADVVDFLEDWLRGVVAPDSLSSFFALEMVHRVLAQLLPPGGALCLTIVRVLHFQDQDHILKCTRELESLCIENNNVMIFPDSTLEAQKQRALFLEAKWKL</sequence>